<accession>A0AAU9J6C2</accession>
<dbReference type="AlphaFoldDB" id="A0AAU9J6C2"/>
<dbReference type="Pfam" id="PF02995">
    <property type="entry name" value="DUF229"/>
    <property type="match status" value="1"/>
</dbReference>
<keyword evidence="4" id="KW-1185">Reference proteome</keyword>
<evidence type="ECO:0000256" key="2">
    <source>
        <dbReference type="SAM" id="Phobius"/>
    </source>
</evidence>
<dbReference type="GO" id="GO:0005615">
    <property type="term" value="C:extracellular space"/>
    <property type="evidence" value="ECO:0007669"/>
    <property type="project" value="TreeGrafter"/>
</dbReference>
<reference evidence="3" key="1">
    <citation type="submission" date="2021-09" db="EMBL/GenBank/DDBJ databases">
        <authorList>
            <consortium name="AG Swart"/>
            <person name="Singh M."/>
            <person name="Singh A."/>
            <person name="Seah K."/>
            <person name="Emmerich C."/>
        </authorList>
    </citation>
    <scope>NUCLEOTIDE SEQUENCE</scope>
    <source>
        <strain evidence="3">ATCC30299</strain>
    </source>
</reference>
<dbReference type="SUPFAM" id="SSF53649">
    <property type="entry name" value="Alkaline phosphatase-like"/>
    <property type="match status" value="1"/>
</dbReference>
<proteinExistence type="predicted"/>
<evidence type="ECO:0000313" key="3">
    <source>
        <dbReference type="EMBL" id="CAG9322491.1"/>
    </source>
</evidence>
<dbReference type="Proteomes" id="UP001162131">
    <property type="component" value="Unassembled WGS sequence"/>
</dbReference>
<keyword evidence="2" id="KW-0472">Membrane</keyword>
<feature type="transmembrane region" description="Helical" evidence="2">
    <location>
        <begin position="65"/>
        <end position="84"/>
    </location>
</feature>
<protein>
    <submittedName>
        <fullName evidence="3">Uncharacterized protein</fullName>
    </submittedName>
</protein>
<dbReference type="InterPro" id="IPR017850">
    <property type="entry name" value="Alkaline_phosphatase_core_sf"/>
</dbReference>
<comment type="caution">
    <text evidence="3">The sequence shown here is derived from an EMBL/GenBank/DDBJ whole genome shotgun (WGS) entry which is preliminary data.</text>
</comment>
<keyword evidence="2" id="KW-0812">Transmembrane</keyword>
<dbReference type="PANTHER" id="PTHR10974:SF1">
    <property type="entry name" value="FI08016P-RELATED"/>
    <property type="match status" value="1"/>
</dbReference>
<sequence length="909" mass="104822">MFLQLQTQRRLLLFLKNQFLVIIRIKRNWIAQLYVFFLSIMIFRAKEPYIIIILMPWLLSKKQSLAIILGTIFVFALFWSSIIYTEEKNLKNLNISDTDVVMSESSEISDNRIKPSINKDQEQSHNNESKINAEPSRQYPIKSLILSPIANITNKIKCSPPLSGYTKHQSSQRYKYENRQLSCFNDPFEVFRIENNTLRMDCKGLQPAQYSLANSPESDIIGDVKYAASWKSYISPVDIGNSEFGFAKCGPSKKQGWLHNRFSPSASLRAQEMKDTIINKLNLKNRPKPLTVLVLLVDAVSRQHFYRTMNKTVDLLYNLNAESSDLYTVFDFFNGNSHGENTLPNLVPLLYGHTYQEHLLKTQSLSLKKADDAEKYSKIQEEIIWKHYEKYGFVTMFGWETRWDYFAEIGGRKVLCDHTAASFWRGAVEIAAYTDFIEKQRCIGNYHSHQYLLNYTKEFIQNYLEHNKFGYLHFVSGHEVTGSVVQMLDSDLSKFLAETIDSHRENDEDFAIFLVSDHGLHMGSWDRFQEGIIENLSPFTFLITNNNFLSKIGPNTRDILLSNTQRLISKFDLHLTLKHLAAAPYEDATEYSDWKKDVKISSPVSLLIEEISENRTCQDIGVPLYWCTCLEYNNVEIKDINALALHIANQTIFTINKKIQNDKADEFCLGVSLGEILKAEEETKESENYPGKLYKVTISIKEREGIIFSAFAYVADFIRDKKIDAETEIYPLSQFENFNVQIQKVIRVDETDHFCCAFSEFVGAKCSFCVCKYLETFEIDKGMSAKKKQTFDKLKRSVTIAIGNTNRTCVETCEETKKKCEEWGLPIGNKLDLLKEPWRSQSASLVYKDGGYLDFKSLRVDKKINGALPGLIYENKTYIFSEADQEKLACDVRDPIIMPICPCTLYSYN</sequence>
<feature type="compositionally biased region" description="Basic and acidic residues" evidence="1">
    <location>
        <begin position="109"/>
        <end position="128"/>
    </location>
</feature>
<dbReference type="InterPro" id="IPR004245">
    <property type="entry name" value="DUF229"/>
</dbReference>
<dbReference type="EMBL" id="CAJZBQ010000032">
    <property type="protein sequence ID" value="CAG9322491.1"/>
    <property type="molecule type" value="Genomic_DNA"/>
</dbReference>
<organism evidence="3 4">
    <name type="scientific">Blepharisma stoltei</name>
    <dbReference type="NCBI Taxonomy" id="1481888"/>
    <lineage>
        <taxon>Eukaryota</taxon>
        <taxon>Sar</taxon>
        <taxon>Alveolata</taxon>
        <taxon>Ciliophora</taxon>
        <taxon>Postciliodesmatophora</taxon>
        <taxon>Heterotrichea</taxon>
        <taxon>Heterotrichida</taxon>
        <taxon>Blepharismidae</taxon>
        <taxon>Blepharisma</taxon>
    </lineage>
</organism>
<feature type="region of interest" description="Disordered" evidence="1">
    <location>
        <begin position="106"/>
        <end position="133"/>
    </location>
</feature>
<gene>
    <name evidence="3" type="ORF">BSTOLATCC_MIC31621</name>
</gene>
<name>A0AAU9J6C2_9CILI</name>
<dbReference type="PANTHER" id="PTHR10974">
    <property type="entry name" value="FI08016P-RELATED"/>
    <property type="match status" value="1"/>
</dbReference>
<keyword evidence="2" id="KW-1133">Transmembrane helix</keyword>
<evidence type="ECO:0000313" key="4">
    <source>
        <dbReference type="Proteomes" id="UP001162131"/>
    </source>
</evidence>
<evidence type="ECO:0000256" key="1">
    <source>
        <dbReference type="SAM" id="MobiDB-lite"/>
    </source>
</evidence>